<sequence>MSSKILEFKITADEKVDIQNLPKGEYLVRIRIGEDIVLESRLMKNE</sequence>
<dbReference type="Proteomes" id="UP000198756">
    <property type="component" value="Unassembled WGS sequence"/>
</dbReference>
<dbReference type="EMBL" id="FMXE01000011">
    <property type="protein sequence ID" value="SDA71417.1"/>
    <property type="molecule type" value="Genomic_DNA"/>
</dbReference>
<accession>A0A1G5XNY9</accession>
<organism evidence="1 2">
    <name type="scientific">Algoriphagus alkaliphilus</name>
    <dbReference type="NCBI Taxonomy" id="279824"/>
    <lineage>
        <taxon>Bacteria</taxon>
        <taxon>Pseudomonadati</taxon>
        <taxon>Bacteroidota</taxon>
        <taxon>Cytophagia</taxon>
        <taxon>Cytophagales</taxon>
        <taxon>Cyclobacteriaceae</taxon>
        <taxon>Algoriphagus</taxon>
    </lineage>
</organism>
<evidence type="ECO:0000313" key="1">
    <source>
        <dbReference type="EMBL" id="SDA71417.1"/>
    </source>
</evidence>
<dbReference type="AlphaFoldDB" id="A0A1G5XNY9"/>
<name>A0A1G5XNY9_9BACT</name>
<protein>
    <submittedName>
        <fullName evidence="1">Por secretion system C-terminal sorting domain-containing protein</fullName>
    </submittedName>
</protein>
<proteinExistence type="predicted"/>
<reference evidence="2" key="1">
    <citation type="submission" date="2016-10" db="EMBL/GenBank/DDBJ databases">
        <authorList>
            <person name="Varghese N."/>
            <person name="Submissions S."/>
        </authorList>
    </citation>
    <scope>NUCLEOTIDE SEQUENCE [LARGE SCALE GENOMIC DNA]</scope>
    <source>
        <strain evidence="2">DSM 22703</strain>
    </source>
</reference>
<keyword evidence="2" id="KW-1185">Reference proteome</keyword>
<evidence type="ECO:0000313" key="2">
    <source>
        <dbReference type="Proteomes" id="UP000198756"/>
    </source>
</evidence>
<gene>
    <name evidence="1" type="ORF">SAMN03080617_01865</name>
</gene>